<reference evidence="2 3" key="1">
    <citation type="journal article" date="2014" name="Int. J. Syst. Evol. Microbiol.">
        <title>Complete genome sequence of Corynebacterium casei LMG S-19264T (=DSM 44701T), isolated from a smear-ripened cheese.</title>
        <authorList>
            <consortium name="US DOE Joint Genome Institute (JGI-PGF)"/>
            <person name="Walter F."/>
            <person name="Albersmeier A."/>
            <person name="Kalinowski J."/>
            <person name="Ruckert C."/>
        </authorList>
    </citation>
    <scope>NUCLEOTIDE SEQUENCE [LARGE SCALE GENOMIC DNA]</scope>
    <source>
        <strain evidence="2 3">KCTC 12866</strain>
    </source>
</reference>
<keyword evidence="3" id="KW-1185">Reference proteome</keyword>
<evidence type="ECO:0000313" key="3">
    <source>
        <dbReference type="Proteomes" id="UP000598271"/>
    </source>
</evidence>
<protein>
    <submittedName>
        <fullName evidence="2">Uncharacterized protein</fullName>
    </submittedName>
</protein>
<gene>
    <name evidence="2" type="ORF">GCM10007390_10660</name>
</gene>
<evidence type="ECO:0000256" key="1">
    <source>
        <dbReference type="SAM" id="Phobius"/>
    </source>
</evidence>
<keyword evidence="1" id="KW-1133">Transmembrane helix</keyword>
<proteinExistence type="predicted"/>
<organism evidence="2 3">
    <name type="scientific">Persicitalea jodogahamensis</name>
    <dbReference type="NCBI Taxonomy" id="402147"/>
    <lineage>
        <taxon>Bacteria</taxon>
        <taxon>Pseudomonadati</taxon>
        <taxon>Bacteroidota</taxon>
        <taxon>Cytophagia</taxon>
        <taxon>Cytophagales</taxon>
        <taxon>Spirosomataceae</taxon>
        <taxon>Persicitalea</taxon>
    </lineage>
</organism>
<dbReference type="EMBL" id="BMXF01000001">
    <property type="protein sequence ID" value="GHB58909.1"/>
    <property type="molecule type" value="Genomic_DNA"/>
</dbReference>
<sequence length="120" mass="14291">MLRSILLTLVLGIAFFLVEHYGYGFYVHPWAKYMILFFLAISFLIHRLMEFGFRNKRDKFVEFYLSTVVARLLLCIAFVAVAFYFGVNNAPIFIANFFALYLFYTIFEIYGLYRTLRRDS</sequence>
<comment type="caution">
    <text evidence="2">The sequence shown here is derived from an EMBL/GenBank/DDBJ whole genome shotgun (WGS) entry which is preliminary data.</text>
</comment>
<feature type="transmembrane region" description="Helical" evidence="1">
    <location>
        <begin position="61"/>
        <end position="86"/>
    </location>
</feature>
<keyword evidence="1" id="KW-0812">Transmembrane</keyword>
<feature type="transmembrane region" description="Helical" evidence="1">
    <location>
        <begin position="30"/>
        <end position="49"/>
    </location>
</feature>
<accession>A0A8J3G8W9</accession>
<keyword evidence="1" id="KW-0472">Membrane</keyword>
<name>A0A8J3G8W9_9BACT</name>
<feature type="transmembrane region" description="Helical" evidence="1">
    <location>
        <begin position="92"/>
        <end position="113"/>
    </location>
</feature>
<dbReference type="AlphaFoldDB" id="A0A8J3G8W9"/>
<feature type="transmembrane region" description="Helical" evidence="1">
    <location>
        <begin position="5"/>
        <end position="24"/>
    </location>
</feature>
<dbReference type="RefSeq" id="WP_189563296.1">
    <property type="nucleotide sequence ID" value="NZ_BMXF01000001.1"/>
</dbReference>
<evidence type="ECO:0000313" key="2">
    <source>
        <dbReference type="EMBL" id="GHB58909.1"/>
    </source>
</evidence>
<dbReference type="Proteomes" id="UP000598271">
    <property type="component" value="Unassembled WGS sequence"/>
</dbReference>